<evidence type="ECO:0000256" key="5">
    <source>
        <dbReference type="ARBA" id="ARBA00023049"/>
    </source>
</evidence>
<dbReference type="Proteomes" id="UP000321595">
    <property type="component" value="Chromosome"/>
</dbReference>
<keyword evidence="3 6" id="KW-0378">Hydrolase</keyword>
<dbReference type="PROSITE" id="PS51257">
    <property type="entry name" value="PROKAR_LIPOPROTEIN"/>
    <property type="match status" value="1"/>
</dbReference>
<proteinExistence type="inferred from homology"/>
<dbReference type="EMBL" id="CP042467">
    <property type="protein sequence ID" value="QED28402.1"/>
    <property type="molecule type" value="Genomic_DNA"/>
</dbReference>
<keyword evidence="5 6" id="KW-0482">Metalloprotease</keyword>
<keyword evidence="9" id="KW-1185">Reference proteome</keyword>
<dbReference type="Pfam" id="PF01435">
    <property type="entry name" value="Peptidase_M48"/>
    <property type="match status" value="1"/>
</dbReference>
<evidence type="ECO:0000256" key="4">
    <source>
        <dbReference type="ARBA" id="ARBA00022833"/>
    </source>
</evidence>
<dbReference type="InterPro" id="IPR051156">
    <property type="entry name" value="Mito/Outer_Membr_Metalloprot"/>
</dbReference>
<feature type="domain" description="Peptidase M48" evidence="7">
    <location>
        <begin position="77"/>
        <end position="253"/>
    </location>
</feature>
<dbReference type="GO" id="GO:0051603">
    <property type="term" value="P:proteolysis involved in protein catabolic process"/>
    <property type="evidence" value="ECO:0007669"/>
    <property type="project" value="TreeGrafter"/>
</dbReference>
<evidence type="ECO:0000256" key="1">
    <source>
        <dbReference type="ARBA" id="ARBA00022670"/>
    </source>
</evidence>
<organism evidence="8 9">
    <name type="scientific">Microvenator marinus</name>
    <dbReference type="NCBI Taxonomy" id="2600177"/>
    <lineage>
        <taxon>Bacteria</taxon>
        <taxon>Deltaproteobacteria</taxon>
        <taxon>Bradymonadales</taxon>
        <taxon>Microvenatoraceae</taxon>
        <taxon>Microvenator</taxon>
    </lineage>
</organism>
<dbReference type="AlphaFoldDB" id="A0A5B8XR55"/>
<gene>
    <name evidence="8" type="ORF">FRD01_14400</name>
</gene>
<dbReference type="GO" id="GO:0004222">
    <property type="term" value="F:metalloendopeptidase activity"/>
    <property type="evidence" value="ECO:0007669"/>
    <property type="project" value="InterPro"/>
</dbReference>
<dbReference type="GO" id="GO:0046872">
    <property type="term" value="F:metal ion binding"/>
    <property type="evidence" value="ECO:0007669"/>
    <property type="project" value="UniProtKB-KW"/>
</dbReference>
<evidence type="ECO:0000256" key="3">
    <source>
        <dbReference type="ARBA" id="ARBA00022801"/>
    </source>
</evidence>
<evidence type="ECO:0000259" key="7">
    <source>
        <dbReference type="Pfam" id="PF01435"/>
    </source>
</evidence>
<comment type="similarity">
    <text evidence="6">Belongs to the peptidase M48 family.</text>
</comment>
<reference evidence="8 9" key="1">
    <citation type="submission" date="2019-08" db="EMBL/GenBank/DDBJ databases">
        <authorList>
            <person name="Liang Q."/>
        </authorList>
    </citation>
    <scope>NUCLEOTIDE SEQUENCE [LARGE SCALE GENOMIC DNA]</scope>
    <source>
        <strain evidence="8 9">V1718</strain>
    </source>
</reference>
<dbReference type="PANTHER" id="PTHR22726:SF1">
    <property type="entry name" value="METALLOENDOPEPTIDASE OMA1, MITOCHONDRIAL"/>
    <property type="match status" value="1"/>
</dbReference>
<dbReference type="OrthoDB" id="9810445at2"/>
<dbReference type="CDD" id="cd07333">
    <property type="entry name" value="M48C_bepA_like"/>
    <property type="match status" value="1"/>
</dbReference>
<evidence type="ECO:0000313" key="9">
    <source>
        <dbReference type="Proteomes" id="UP000321595"/>
    </source>
</evidence>
<keyword evidence="2" id="KW-0479">Metal-binding</keyword>
<keyword evidence="4 6" id="KW-0862">Zinc</keyword>
<sequence>MQLTRTEPALTRGKTMKYSVFLTLIFSVLLTQACATSNLARQTADQVFPVSEENKMGKEVAVQIEAENKVHQDPNLQAYIRGMGAKIVAAAKNDIPRGIRITFTVVDDPKTVNAFAIPGGNIYIYTGLLKSASSEAEVAGVLGHEVAHVTRRHVAQRLLVMVGADQLIQMASGKDPSGLAGLAGSVAAQGYFLKYSRDHEHDADDFGLDYMVRAGYNPQGFVTFFKKLGDSNVPEFLSTHPDPAGRARTAQERIREMSNTPSYTGEAEFKAKKQEFGL</sequence>
<protein>
    <submittedName>
        <fullName evidence="8">M48 family metalloprotease</fullName>
    </submittedName>
</protein>
<comment type="cofactor">
    <cofactor evidence="6">
        <name>Zn(2+)</name>
        <dbReference type="ChEBI" id="CHEBI:29105"/>
    </cofactor>
    <text evidence="6">Binds 1 zinc ion per subunit.</text>
</comment>
<dbReference type="KEGG" id="bbae:FRD01_14400"/>
<evidence type="ECO:0000256" key="6">
    <source>
        <dbReference type="RuleBase" id="RU003983"/>
    </source>
</evidence>
<evidence type="ECO:0000313" key="8">
    <source>
        <dbReference type="EMBL" id="QED28402.1"/>
    </source>
</evidence>
<keyword evidence="1 6" id="KW-0645">Protease</keyword>
<evidence type="ECO:0000256" key="2">
    <source>
        <dbReference type="ARBA" id="ARBA00022723"/>
    </source>
</evidence>
<dbReference type="InterPro" id="IPR001915">
    <property type="entry name" value="Peptidase_M48"/>
</dbReference>
<dbReference type="PANTHER" id="PTHR22726">
    <property type="entry name" value="METALLOENDOPEPTIDASE OMA1"/>
    <property type="match status" value="1"/>
</dbReference>
<dbReference type="GO" id="GO:0016020">
    <property type="term" value="C:membrane"/>
    <property type="evidence" value="ECO:0007669"/>
    <property type="project" value="TreeGrafter"/>
</dbReference>
<accession>A0A5B8XR55</accession>
<name>A0A5B8XR55_9DELT</name>
<dbReference type="Gene3D" id="3.30.2010.10">
    <property type="entry name" value="Metalloproteases ('zincins'), catalytic domain"/>
    <property type="match status" value="1"/>
</dbReference>